<name>B3QXP5_CHLT3</name>
<keyword evidence="3" id="KW-1185">Reference proteome</keyword>
<protein>
    <submittedName>
        <fullName evidence="2">Glycosyl transferase family 2</fullName>
    </submittedName>
</protein>
<dbReference type="SUPFAM" id="SSF53448">
    <property type="entry name" value="Nucleotide-diphospho-sugar transferases"/>
    <property type="match status" value="1"/>
</dbReference>
<dbReference type="InterPro" id="IPR001173">
    <property type="entry name" value="Glyco_trans_2-like"/>
</dbReference>
<dbReference type="OrthoDB" id="9815829at2"/>
<accession>B3QXP5</accession>
<dbReference type="KEGG" id="cts:Ctha_2511"/>
<evidence type="ECO:0000259" key="1">
    <source>
        <dbReference type="Pfam" id="PF00535"/>
    </source>
</evidence>
<keyword evidence="2" id="KW-0808">Transferase</keyword>
<dbReference type="InterPro" id="IPR029044">
    <property type="entry name" value="Nucleotide-diphossugar_trans"/>
</dbReference>
<gene>
    <name evidence="2" type="ordered locus">Ctha_2511</name>
</gene>
<dbReference type="EMBL" id="CP001100">
    <property type="protein sequence ID" value="ACF14960.1"/>
    <property type="molecule type" value="Genomic_DNA"/>
</dbReference>
<dbReference type="eggNOG" id="COG1216">
    <property type="taxonomic scope" value="Bacteria"/>
</dbReference>
<evidence type="ECO:0000313" key="2">
    <source>
        <dbReference type="EMBL" id="ACF14960.1"/>
    </source>
</evidence>
<dbReference type="CAZy" id="GT2">
    <property type="family name" value="Glycosyltransferase Family 2"/>
</dbReference>
<dbReference type="AlphaFoldDB" id="B3QXP5"/>
<proteinExistence type="predicted"/>
<dbReference type="GO" id="GO:0016758">
    <property type="term" value="F:hexosyltransferase activity"/>
    <property type="evidence" value="ECO:0007669"/>
    <property type="project" value="UniProtKB-ARBA"/>
</dbReference>
<dbReference type="PANTHER" id="PTHR22916">
    <property type="entry name" value="GLYCOSYLTRANSFERASE"/>
    <property type="match status" value="1"/>
</dbReference>
<dbReference type="Pfam" id="PF00535">
    <property type="entry name" value="Glycos_transf_2"/>
    <property type="match status" value="1"/>
</dbReference>
<dbReference type="STRING" id="517418.Ctha_2511"/>
<reference evidence="2 3" key="1">
    <citation type="submission" date="2008-06" db="EMBL/GenBank/DDBJ databases">
        <title>Complete sequence of Chloroherpeton thalassium ATCC 35110.</title>
        <authorList>
            <consortium name="US DOE Joint Genome Institute"/>
            <person name="Lucas S."/>
            <person name="Copeland A."/>
            <person name="Lapidus A."/>
            <person name="Glavina del Rio T."/>
            <person name="Dalin E."/>
            <person name="Tice H."/>
            <person name="Bruce D."/>
            <person name="Goodwin L."/>
            <person name="Pitluck S."/>
            <person name="Schmutz J."/>
            <person name="Larimer F."/>
            <person name="Land M."/>
            <person name="Hauser L."/>
            <person name="Kyrpides N."/>
            <person name="Mikhailova N."/>
            <person name="Liu Z."/>
            <person name="Li T."/>
            <person name="Zhao F."/>
            <person name="Overmann J."/>
            <person name="Bryant D.A."/>
            <person name="Richardson P."/>
        </authorList>
    </citation>
    <scope>NUCLEOTIDE SEQUENCE [LARGE SCALE GENOMIC DNA]</scope>
    <source>
        <strain evidence="3">ATCC 35110 / GB-78</strain>
    </source>
</reference>
<dbReference type="CDD" id="cd06433">
    <property type="entry name" value="GT_2_WfgS_like"/>
    <property type="match status" value="1"/>
</dbReference>
<sequence>MRSKCKDVKISIITPVFNGEVFIENCLKNVIEQKCPFAEHLIMDGGSKDKTVEILKTYSQKHPHIHFISEKDNGQSDAMNKGIKMAKGDIISFLNVDDFYEPNALNDAAAIIDKMTEPGLLVGNCKVWISEDKIQRVNKPKHLKLRDLLLGVEINEHPINPSAYFYHKSLHEKIGYYKIDEHFAMDIDFIYRAVQYAHVKYVDKIWGNFRSYNDTKTVLDYKSGNGWRRLEAMQRFYRKDLSFLDRLWVTAVFETRKKIQSVAYFLKNPLELINRLKYEK</sequence>
<dbReference type="HOGENOM" id="CLU_025996_21_0_10"/>
<dbReference type="PANTHER" id="PTHR22916:SF65">
    <property type="entry name" value="SLR1065 PROTEIN"/>
    <property type="match status" value="1"/>
</dbReference>
<dbReference type="Proteomes" id="UP000001208">
    <property type="component" value="Chromosome"/>
</dbReference>
<evidence type="ECO:0000313" key="3">
    <source>
        <dbReference type="Proteomes" id="UP000001208"/>
    </source>
</evidence>
<organism evidence="2 3">
    <name type="scientific">Chloroherpeton thalassium (strain ATCC 35110 / GB-78)</name>
    <dbReference type="NCBI Taxonomy" id="517418"/>
    <lineage>
        <taxon>Bacteria</taxon>
        <taxon>Pseudomonadati</taxon>
        <taxon>Chlorobiota</taxon>
        <taxon>Chlorobiia</taxon>
        <taxon>Chlorobiales</taxon>
        <taxon>Chloroherpetonaceae</taxon>
        <taxon>Chloroherpeton</taxon>
    </lineage>
</organism>
<dbReference type="Gene3D" id="3.90.550.10">
    <property type="entry name" value="Spore Coat Polysaccharide Biosynthesis Protein SpsA, Chain A"/>
    <property type="match status" value="1"/>
</dbReference>
<feature type="domain" description="Glycosyltransferase 2-like" evidence="1">
    <location>
        <begin position="11"/>
        <end position="114"/>
    </location>
</feature>
<dbReference type="RefSeq" id="WP_012501042.1">
    <property type="nucleotide sequence ID" value="NC_011026.1"/>
</dbReference>